<dbReference type="InterPro" id="IPR029154">
    <property type="entry name" value="HIBADH-like_NADP-bd"/>
</dbReference>
<feature type="domain" description="3-hydroxyisobutyrate dehydrogenase-like NAD-binding" evidence="2">
    <location>
        <begin position="225"/>
        <end position="333"/>
    </location>
</feature>
<proteinExistence type="predicted"/>
<organism evidence="3 4">
    <name type="scientific">Parascedosporium putredinis</name>
    <dbReference type="NCBI Taxonomy" id="1442378"/>
    <lineage>
        <taxon>Eukaryota</taxon>
        <taxon>Fungi</taxon>
        <taxon>Dikarya</taxon>
        <taxon>Ascomycota</taxon>
        <taxon>Pezizomycotina</taxon>
        <taxon>Sordariomycetes</taxon>
        <taxon>Hypocreomycetidae</taxon>
        <taxon>Microascales</taxon>
        <taxon>Microascaceae</taxon>
        <taxon>Parascedosporium</taxon>
    </lineage>
</organism>
<dbReference type="Proteomes" id="UP000838763">
    <property type="component" value="Unassembled WGS sequence"/>
</dbReference>
<accession>A0A9P1HDI9</accession>
<dbReference type="OrthoDB" id="48988at2759"/>
<dbReference type="Pfam" id="PF03446">
    <property type="entry name" value="NAD_binding_2"/>
    <property type="match status" value="1"/>
</dbReference>
<dbReference type="GO" id="GO:0051287">
    <property type="term" value="F:NAD binding"/>
    <property type="evidence" value="ECO:0007669"/>
    <property type="project" value="InterPro"/>
</dbReference>
<dbReference type="PANTHER" id="PTHR43060">
    <property type="entry name" value="3-HYDROXYISOBUTYRATE DEHYDROGENASE-LIKE 1, MITOCHONDRIAL-RELATED"/>
    <property type="match status" value="1"/>
</dbReference>
<evidence type="ECO:0000259" key="1">
    <source>
        <dbReference type="Pfam" id="PF03446"/>
    </source>
</evidence>
<evidence type="ECO:0000313" key="4">
    <source>
        <dbReference type="Proteomes" id="UP000838763"/>
    </source>
</evidence>
<comment type="caution">
    <text evidence="3">The sequence shown here is derived from an EMBL/GenBank/DDBJ whole genome shotgun (WGS) entry which is preliminary data.</text>
</comment>
<evidence type="ECO:0000259" key="2">
    <source>
        <dbReference type="Pfam" id="PF14833"/>
    </source>
</evidence>
<dbReference type="Gene3D" id="3.40.50.720">
    <property type="entry name" value="NAD(P)-binding Rossmann-like Domain"/>
    <property type="match status" value="1"/>
</dbReference>
<sequence length="349" mass="37790">MANSKLPIAFIGLGAMGFGMATQLLNQGYKVTGSDSWPPPWRSSSRPAANVLQALPKPQKVKAFACAWLLRPNKLKKPFLMGLSRLFPPSKGNSAAITQGLGLLQAMSAPEKLYIVAGELAQPTLAYTYPQLGKKFWKFQPLLSAVTIILKDTMIITSEARRCGFPTPMVSTAEQGYFLGLGRGFGADDDAGLIRLYTEGRRQVTADVVAAQTNANESSEITKKKIKLVTSLLKGIHLCSASECLAFAHRLGLPLDQTLELCVNAAGGSAMLKEFGGDLVSILRGNRPSVFGLVELVQEVREVVDEAHRLRVPLLLGNQALNIMRLALQHKPKELPDMPQAMAVKVWAA</sequence>
<gene>
    <name evidence="3" type="ORF">PPNO1_LOCUS9346</name>
</gene>
<protein>
    <submittedName>
        <fullName evidence="3">Uncharacterized protein</fullName>
    </submittedName>
</protein>
<keyword evidence="4" id="KW-1185">Reference proteome</keyword>
<name>A0A9P1HDI9_9PEZI</name>
<dbReference type="Gene3D" id="1.10.1040.10">
    <property type="entry name" value="N-(1-d-carboxylethyl)-l-norvaline Dehydrogenase, domain 2"/>
    <property type="match status" value="2"/>
</dbReference>
<reference evidence="3" key="1">
    <citation type="submission" date="2022-11" db="EMBL/GenBank/DDBJ databases">
        <authorList>
            <person name="Scott C."/>
            <person name="Bruce N."/>
        </authorList>
    </citation>
    <scope>NUCLEOTIDE SEQUENCE</scope>
</reference>
<dbReference type="InterPro" id="IPR006115">
    <property type="entry name" value="6PGDH_NADP-bd"/>
</dbReference>
<dbReference type="InterPro" id="IPR013328">
    <property type="entry name" value="6PGD_dom2"/>
</dbReference>
<evidence type="ECO:0000313" key="3">
    <source>
        <dbReference type="EMBL" id="CAI4219800.1"/>
    </source>
</evidence>
<feature type="domain" description="6-phosphogluconate dehydrogenase NADP-binding" evidence="1">
    <location>
        <begin position="8"/>
        <end position="36"/>
    </location>
</feature>
<dbReference type="SUPFAM" id="SSF48179">
    <property type="entry name" value="6-phosphogluconate dehydrogenase C-terminal domain-like"/>
    <property type="match status" value="2"/>
</dbReference>
<dbReference type="InterPro" id="IPR008927">
    <property type="entry name" value="6-PGluconate_DH-like_C_sf"/>
</dbReference>
<dbReference type="GO" id="GO:0050661">
    <property type="term" value="F:NADP binding"/>
    <property type="evidence" value="ECO:0007669"/>
    <property type="project" value="InterPro"/>
</dbReference>
<dbReference type="Pfam" id="PF14833">
    <property type="entry name" value="NAD_binding_11"/>
    <property type="match status" value="1"/>
</dbReference>
<dbReference type="AlphaFoldDB" id="A0A9P1HDI9"/>
<dbReference type="EMBL" id="CALLCH030000020">
    <property type="protein sequence ID" value="CAI4219800.1"/>
    <property type="molecule type" value="Genomic_DNA"/>
</dbReference>
<dbReference type="SUPFAM" id="SSF51984">
    <property type="entry name" value="MurCD N-terminal domain"/>
    <property type="match status" value="1"/>
</dbReference>